<organism evidence="1 2">
    <name type="scientific">Aminobacter aminovorans</name>
    <name type="common">Chelatobacter heintzii</name>
    <dbReference type="NCBI Taxonomy" id="83263"/>
    <lineage>
        <taxon>Bacteria</taxon>
        <taxon>Pseudomonadati</taxon>
        <taxon>Pseudomonadota</taxon>
        <taxon>Alphaproteobacteria</taxon>
        <taxon>Hyphomicrobiales</taxon>
        <taxon>Phyllobacteriaceae</taxon>
        <taxon>Aminobacter</taxon>
    </lineage>
</organism>
<accession>A0A380WQ93</accession>
<gene>
    <name evidence="1" type="ORF">NCTC10684_04321</name>
</gene>
<dbReference type="Proteomes" id="UP000254701">
    <property type="component" value="Unassembled WGS sequence"/>
</dbReference>
<evidence type="ECO:0000313" key="1">
    <source>
        <dbReference type="EMBL" id="SUU91060.1"/>
    </source>
</evidence>
<name>A0A380WQ93_AMIAI</name>
<dbReference type="EMBL" id="UFSM01000001">
    <property type="protein sequence ID" value="SUU91060.1"/>
    <property type="molecule type" value="Genomic_DNA"/>
</dbReference>
<protein>
    <submittedName>
        <fullName evidence="1">Uncharacterized protein</fullName>
    </submittedName>
</protein>
<sequence length="91" mass="9515">MQTPAFASLLILADPLLFADARTKIATSRASPVIACSKVSVNAELSKPSMGMPASPPPIGMVATGILIVRACIRCFGFNMFMISGVKQLAC</sequence>
<reference evidence="1 2" key="1">
    <citation type="submission" date="2018-06" db="EMBL/GenBank/DDBJ databases">
        <authorList>
            <consortium name="Pathogen Informatics"/>
            <person name="Doyle S."/>
        </authorList>
    </citation>
    <scope>NUCLEOTIDE SEQUENCE [LARGE SCALE GENOMIC DNA]</scope>
    <source>
        <strain evidence="1 2">NCTC10684</strain>
    </source>
</reference>
<proteinExistence type="predicted"/>
<evidence type="ECO:0000313" key="2">
    <source>
        <dbReference type="Proteomes" id="UP000254701"/>
    </source>
</evidence>
<dbReference type="AlphaFoldDB" id="A0A380WQ93"/>